<reference evidence="2" key="1">
    <citation type="submission" date="2023-03" db="EMBL/GenBank/DDBJ databases">
        <authorList>
            <person name="Julca I."/>
        </authorList>
    </citation>
    <scope>NUCLEOTIDE SEQUENCE</scope>
</reference>
<dbReference type="Proteomes" id="UP001161247">
    <property type="component" value="Chromosome 2"/>
</dbReference>
<protein>
    <submittedName>
        <fullName evidence="2">OLC1v1032030C1</fullName>
    </submittedName>
</protein>
<evidence type="ECO:0000313" key="3">
    <source>
        <dbReference type="Proteomes" id="UP001161247"/>
    </source>
</evidence>
<feature type="region of interest" description="Disordered" evidence="1">
    <location>
        <begin position="31"/>
        <end position="89"/>
    </location>
</feature>
<feature type="compositionally biased region" description="Polar residues" evidence="1">
    <location>
        <begin position="51"/>
        <end position="60"/>
    </location>
</feature>
<accession>A0AAV1CMQ9</accession>
<name>A0AAV1CMQ9_OLDCO</name>
<sequence length="89" mass="9298">MNSRASADCVRICKEHNFANHLTEFLRIPKAPEATSNDSVDVEASTAPIKDTTTNGSTPRSTDEAAAAAPILKDGGGRSAVSIGRGKGW</sequence>
<dbReference type="EMBL" id="OX459119">
    <property type="protein sequence ID" value="CAI9095979.1"/>
    <property type="molecule type" value="Genomic_DNA"/>
</dbReference>
<proteinExistence type="predicted"/>
<dbReference type="AlphaFoldDB" id="A0AAV1CMQ9"/>
<evidence type="ECO:0000256" key="1">
    <source>
        <dbReference type="SAM" id="MobiDB-lite"/>
    </source>
</evidence>
<organism evidence="2 3">
    <name type="scientific">Oldenlandia corymbosa var. corymbosa</name>
    <dbReference type="NCBI Taxonomy" id="529605"/>
    <lineage>
        <taxon>Eukaryota</taxon>
        <taxon>Viridiplantae</taxon>
        <taxon>Streptophyta</taxon>
        <taxon>Embryophyta</taxon>
        <taxon>Tracheophyta</taxon>
        <taxon>Spermatophyta</taxon>
        <taxon>Magnoliopsida</taxon>
        <taxon>eudicotyledons</taxon>
        <taxon>Gunneridae</taxon>
        <taxon>Pentapetalae</taxon>
        <taxon>asterids</taxon>
        <taxon>lamiids</taxon>
        <taxon>Gentianales</taxon>
        <taxon>Rubiaceae</taxon>
        <taxon>Rubioideae</taxon>
        <taxon>Spermacoceae</taxon>
        <taxon>Hedyotis-Oldenlandia complex</taxon>
        <taxon>Oldenlandia</taxon>
    </lineage>
</organism>
<keyword evidence="3" id="KW-1185">Reference proteome</keyword>
<evidence type="ECO:0000313" key="2">
    <source>
        <dbReference type="EMBL" id="CAI9095979.1"/>
    </source>
</evidence>
<gene>
    <name evidence="2" type="ORF">OLC1_LOCUS6838</name>
</gene>